<dbReference type="AlphaFoldDB" id="A0AAP0RI21"/>
<feature type="coiled-coil region" evidence="1">
    <location>
        <begin position="18"/>
        <end position="132"/>
    </location>
</feature>
<organism evidence="2 3">
    <name type="scientific">Liquidambar formosana</name>
    <name type="common">Formosan gum</name>
    <dbReference type="NCBI Taxonomy" id="63359"/>
    <lineage>
        <taxon>Eukaryota</taxon>
        <taxon>Viridiplantae</taxon>
        <taxon>Streptophyta</taxon>
        <taxon>Embryophyta</taxon>
        <taxon>Tracheophyta</taxon>
        <taxon>Spermatophyta</taxon>
        <taxon>Magnoliopsida</taxon>
        <taxon>eudicotyledons</taxon>
        <taxon>Gunneridae</taxon>
        <taxon>Pentapetalae</taxon>
        <taxon>Saxifragales</taxon>
        <taxon>Altingiaceae</taxon>
        <taxon>Liquidambar</taxon>
    </lineage>
</organism>
<proteinExistence type="predicted"/>
<evidence type="ECO:0000256" key="1">
    <source>
        <dbReference type="SAM" id="Coils"/>
    </source>
</evidence>
<reference evidence="2 3" key="1">
    <citation type="journal article" date="2024" name="Plant J.">
        <title>Genome sequences and population genomics reveal climatic adaptation and genomic divergence between two closely related sweetgum species.</title>
        <authorList>
            <person name="Xu W.Q."/>
            <person name="Ren C.Q."/>
            <person name="Zhang X.Y."/>
            <person name="Comes H.P."/>
            <person name="Liu X.H."/>
            <person name="Li Y.G."/>
            <person name="Kettle C.J."/>
            <person name="Jalonen R."/>
            <person name="Gaisberger H."/>
            <person name="Ma Y.Z."/>
            <person name="Qiu Y.X."/>
        </authorList>
    </citation>
    <scope>NUCLEOTIDE SEQUENCE [LARGE SCALE GENOMIC DNA]</scope>
    <source>
        <strain evidence="2">Hangzhou</strain>
    </source>
</reference>
<keyword evidence="1" id="KW-0175">Coiled coil</keyword>
<dbReference type="PANTHER" id="PTHR36390:SF1">
    <property type="entry name" value="MYOSIN HEAVY CHAIN-LIKE PROTEIN"/>
    <property type="match status" value="1"/>
</dbReference>
<dbReference type="Proteomes" id="UP001415857">
    <property type="component" value="Unassembled WGS sequence"/>
</dbReference>
<accession>A0AAP0RI21</accession>
<sequence>MSTSSKSESDYSYDVEDLLQIETRCRELRKEKDNLRESQSHSFELIRRLELHEKTLSEARSGDRKRIQELERELRNCTQEIDYLQDQLNARDAEVNCLGEQVHSLELKLADMENLHEEVGRLREELQSSNSECLFLMQESENKEVELQKSTACIEKLEESISCVALESQCEIESMKLDLIALEQGCFEAKKFQEETIQERAKMDGLIQDFEVRFQDAQKLIECLDKENNELRKKLEMSEMNARLFSQKIEEHFKRWLDDKDGSQFNTQSSFSEAVLKEMRYDTT</sequence>
<gene>
    <name evidence="2" type="ORF">L1049_027613</name>
</gene>
<name>A0AAP0RI21_LIQFO</name>
<keyword evidence="3" id="KW-1185">Reference proteome</keyword>
<comment type="caution">
    <text evidence="2">The sequence shown here is derived from an EMBL/GenBank/DDBJ whole genome shotgun (WGS) entry which is preliminary data.</text>
</comment>
<dbReference type="PANTHER" id="PTHR36390">
    <property type="entry name" value="MYOSIN HEAVY CHAIN-LIKE PROTEIN"/>
    <property type="match status" value="1"/>
</dbReference>
<evidence type="ECO:0000313" key="3">
    <source>
        <dbReference type="Proteomes" id="UP001415857"/>
    </source>
</evidence>
<dbReference type="EMBL" id="JBBPBK010000009">
    <property type="protein sequence ID" value="KAK9278055.1"/>
    <property type="molecule type" value="Genomic_DNA"/>
</dbReference>
<feature type="coiled-coil region" evidence="1">
    <location>
        <begin position="207"/>
        <end position="241"/>
    </location>
</feature>
<protein>
    <submittedName>
        <fullName evidence="2">Uncharacterized protein</fullName>
    </submittedName>
</protein>
<evidence type="ECO:0000313" key="2">
    <source>
        <dbReference type="EMBL" id="KAK9278055.1"/>
    </source>
</evidence>